<reference evidence="3 4" key="1">
    <citation type="submission" date="2016-10" db="EMBL/GenBank/DDBJ databases">
        <authorList>
            <person name="de Groot N.N."/>
        </authorList>
    </citation>
    <scope>NUCLEOTIDE SEQUENCE [LARGE SCALE GENOMIC DNA]</scope>
    <source>
        <strain evidence="3 4">DSM 43067</strain>
    </source>
</reference>
<evidence type="ECO:0000313" key="3">
    <source>
        <dbReference type="EMBL" id="SFO66445.1"/>
    </source>
</evidence>
<dbReference type="Pfam" id="PF03992">
    <property type="entry name" value="ABM"/>
    <property type="match status" value="1"/>
</dbReference>
<sequence length="191" mass="21330">MGTAEAEPVTVVITWDVKPGRERDFEEWADGLHAVATRFPGHLGATWLRADGSRPRYYTVVNFADQASLDGWMGSGERKEWIARVRDVADEHTQDTTGLETWFNLPGESVPAPSKAKMIVVTFCAVYPLSLLLQAFVTPSATSWPLPLKALVFPVIVIPLLTLVIMPALSRALRRWLYPIERAHRPARPGR</sequence>
<dbReference type="Gene3D" id="3.30.70.100">
    <property type="match status" value="1"/>
</dbReference>
<accession>A0A1I5J0V2</accession>
<name>A0A1I5J0V2_9ACTN</name>
<feature type="transmembrane region" description="Helical" evidence="1">
    <location>
        <begin position="118"/>
        <end position="138"/>
    </location>
</feature>
<keyword evidence="1" id="KW-1133">Transmembrane helix</keyword>
<dbReference type="SUPFAM" id="SSF54909">
    <property type="entry name" value="Dimeric alpha+beta barrel"/>
    <property type="match status" value="1"/>
</dbReference>
<feature type="domain" description="ABM" evidence="2">
    <location>
        <begin position="9"/>
        <end position="99"/>
    </location>
</feature>
<evidence type="ECO:0000259" key="2">
    <source>
        <dbReference type="PROSITE" id="PS51725"/>
    </source>
</evidence>
<dbReference type="PANTHER" id="PTHR40057:SF1">
    <property type="entry name" value="SLR1162 PROTEIN"/>
    <property type="match status" value="1"/>
</dbReference>
<dbReference type="Proteomes" id="UP000183413">
    <property type="component" value="Unassembled WGS sequence"/>
</dbReference>
<keyword evidence="1" id="KW-0472">Membrane</keyword>
<dbReference type="InParanoid" id="A0A1I5J0V2"/>
<dbReference type="eggNOG" id="COG3224">
    <property type="taxonomic scope" value="Bacteria"/>
</dbReference>
<evidence type="ECO:0000256" key="1">
    <source>
        <dbReference type="SAM" id="Phobius"/>
    </source>
</evidence>
<dbReference type="InterPro" id="IPR007138">
    <property type="entry name" value="ABM_dom"/>
</dbReference>
<dbReference type="PROSITE" id="PS51725">
    <property type="entry name" value="ABM"/>
    <property type="match status" value="1"/>
</dbReference>
<gene>
    <name evidence="3" type="ORF">SAMN04489713_108225</name>
</gene>
<protein>
    <recommendedName>
        <fullName evidence="2">ABM domain-containing protein</fullName>
    </recommendedName>
</protein>
<dbReference type="STRING" id="1993.SAMN04489713_108225"/>
<dbReference type="PANTHER" id="PTHR40057">
    <property type="entry name" value="SLR1162 PROTEIN"/>
    <property type="match status" value="1"/>
</dbReference>
<organism evidence="3 4">
    <name type="scientific">Actinomadura madurae</name>
    <dbReference type="NCBI Taxonomy" id="1993"/>
    <lineage>
        <taxon>Bacteria</taxon>
        <taxon>Bacillati</taxon>
        <taxon>Actinomycetota</taxon>
        <taxon>Actinomycetes</taxon>
        <taxon>Streptosporangiales</taxon>
        <taxon>Thermomonosporaceae</taxon>
        <taxon>Actinomadura</taxon>
    </lineage>
</organism>
<dbReference type="InterPro" id="IPR038762">
    <property type="entry name" value="ABM_predict"/>
</dbReference>
<feature type="transmembrane region" description="Helical" evidence="1">
    <location>
        <begin position="150"/>
        <end position="169"/>
    </location>
</feature>
<evidence type="ECO:0000313" key="4">
    <source>
        <dbReference type="Proteomes" id="UP000183413"/>
    </source>
</evidence>
<keyword evidence="4" id="KW-1185">Reference proteome</keyword>
<dbReference type="RefSeq" id="WP_075022175.1">
    <property type="nucleotide sequence ID" value="NZ_FOVH01000008.1"/>
</dbReference>
<proteinExistence type="predicted"/>
<keyword evidence="1" id="KW-0812">Transmembrane</keyword>
<dbReference type="EMBL" id="FOVH01000008">
    <property type="protein sequence ID" value="SFO66445.1"/>
    <property type="molecule type" value="Genomic_DNA"/>
</dbReference>
<dbReference type="AlphaFoldDB" id="A0A1I5J0V2"/>
<dbReference type="InterPro" id="IPR011008">
    <property type="entry name" value="Dimeric_a/b-barrel"/>
</dbReference>